<organism evidence="1 2">
    <name type="scientific">Lachnoanaerobaculum saburreum DSM 3986</name>
    <dbReference type="NCBI Taxonomy" id="887325"/>
    <lineage>
        <taxon>Bacteria</taxon>
        <taxon>Bacillati</taxon>
        <taxon>Bacillota</taxon>
        <taxon>Clostridia</taxon>
        <taxon>Lachnospirales</taxon>
        <taxon>Lachnospiraceae</taxon>
        <taxon>Lachnoanaerobaculum</taxon>
    </lineage>
</organism>
<evidence type="ECO:0000313" key="1">
    <source>
        <dbReference type="EMBL" id="EFU75967.1"/>
    </source>
</evidence>
<gene>
    <name evidence="1" type="ORF">HMPREF0381_2178</name>
</gene>
<sequence length="79" mass="9408">MVGDQIIEVKKSLNSVREKQILKYTQPTNELYLNISNKKVVIFIYEKVDNVDYIINLENKYENKIKVINSFEELEEILK</sequence>
<dbReference type="RefSeq" id="WP_008751942.1">
    <property type="nucleotide sequence ID" value="NZ_GL622296.1"/>
</dbReference>
<protein>
    <submittedName>
        <fullName evidence="1">Uncharacterized protein</fullName>
    </submittedName>
</protein>
<evidence type="ECO:0000313" key="2">
    <source>
        <dbReference type="Proteomes" id="UP000003434"/>
    </source>
</evidence>
<comment type="caution">
    <text evidence="1">The sequence shown here is derived from an EMBL/GenBank/DDBJ whole genome shotgun (WGS) entry which is preliminary data.</text>
</comment>
<dbReference type="Proteomes" id="UP000003434">
    <property type="component" value="Unassembled WGS sequence"/>
</dbReference>
<name>E6LQE3_9FIRM</name>
<dbReference type="EMBL" id="AEPW01000083">
    <property type="protein sequence ID" value="EFU75967.1"/>
    <property type="molecule type" value="Genomic_DNA"/>
</dbReference>
<dbReference type="AlphaFoldDB" id="E6LQE3"/>
<dbReference type="eggNOG" id="ENOG5030H3E">
    <property type="taxonomic scope" value="Bacteria"/>
</dbReference>
<proteinExistence type="predicted"/>
<reference evidence="1 2" key="1">
    <citation type="submission" date="2010-12" db="EMBL/GenBank/DDBJ databases">
        <authorList>
            <person name="Muzny D."/>
            <person name="Qin X."/>
            <person name="Deng J."/>
            <person name="Jiang H."/>
            <person name="Liu Y."/>
            <person name="Qu J."/>
            <person name="Song X.-Z."/>
            <person name="Zhang L."/>
            <person name="Thornton R."/>
            <person name="Coyle M."/>
            <person name="Francisco L."/>
            <person name="Jackson L."/>
            <person name="Javaid M."/>
            <person name="Korchina V."/>
            <person name="Kovar C."/>
            <person name="Mata R."/>
            <person name="Mathew T."/>
            <person name="Ngo R."/>
            <person name="Nguyen L."/>
            <person name="Nguyen N."/>
            <person name="Okwuonu G."/>
            <person name="Ongeri F."/>
            <person name="Pham C."/>
            <person name="Simmons D."/>
            <person name="Wilczek-Boney K."/>
            <person name="Hale W."/>
            <person name="Jakkamsetti A."/>
            <person name="Pham P."/>
            <person name="Ruth R."/>
            <person name="San Lucas F."/>
            <person name="Warren J."/>
            <person name="Zhang J."/>
            <person name="Zhao Z."/>
            <person name="Zhou C."/>
            <person name="Zhu D."/>
            <person name="Lee S."/>
            <person name="Bess C."/>
            <person name="Blankenburg K."/>
            <person name="Forbes L."/>
            <person name="Fu Q."/>
            <person name="Gubbala S."/>
            <person name="Hirani K."/>
            <person name="Jayaseelan J.C."/>
            <person name="Lara F."/>
            <person name="Munidasa M."/>
            <person name="Palculict T."/>
            <person name="Patil S."/>
            <person name="Pu L.-L."/>
            <person name="Saada N."/>
            <person name="Tang L."/>
            <person name="Weissenberger G."/>
            <person name="Zhu Y."/>
            <person name="Hemphill L."/>
            <person name="Shang Y."/>
            <person name="Youmans B."/>
            <person name="Ayvaz T."/>
            <person name="Ross M."/>
            <person name="Santibanez J."/>
            <person name="Aqrawi P."/>
            <person name="Gross S."/>
            <person name="Joshi V."/>
            <person name="Fowler G."/>
            <person name="Nazareth L."/>
            <person name="Reid J."/>
            <person name="Worley K."/>
            <person name="Petrosino J."/>
            <person name="Highlander S."/>
            <person name="Gibbs R."/>
        </authorList>
    </citation>
    <scope>NUCLEOTIDE SEQUENCE [LARGE SCALE GENOMIC DNA]</scope>
    <source>
        <strain evidence="1 2">DSM 3986</strain>
    </source>
</reference>
<accession>E6LQE3</accession>
<dbReference type="HOGENOM" id="CLU_2601654_0_0_9"/>